<keyword evidence="2" id="KW-1185">Reference proteome</keyword>
<sequence length="87" mass="9921">MSLHRPSALLAIAPLPNLEPRQTLLFLPPNDRAIECDRITYGLRKRRLSFHNVVRVQQRSQQQLERHSVVSIGLQGVSPWLIPGPVH</sequence>
<organism evidence="1 2">
    <name type="scientific">Dichomitus squalens</name>
    <dbReference type="NCBI Taxonomy" id="114155"/>
    <lineage>
        <taxon>Eukaryota</taxon>
        <taxon>Fungi</taxon>
        <taxon>Dikarya</taxon>
        <taxon>Basidiomycota</taxon>
        <taxon>Agaricomycotina</taxon>
        <taxon>Agaricomycetes</taxon>
        <taxon>Polyporales</taxon>
        <taxon>Polyporaceae</taxon>
        <taxon>Dichomitus</taxon>
    </lineage>
</organism>
<name>A0A4Q9PGG8_9APHY</name>
<evidence type="ECO:0000313" key="2">
    <source>
        <dbReference type="Proteomes" id="UP000292082"/>
    </source>
</evidence>
<reference evidence="1 2" key="1">
    <citation type="submission" date="2019-01" db="EMBL/GenBank/DDBJ databases">
        <title>Draft genome sequences of three monokaryotic isolates of the white-rot basidiomycete fungus Dichomitus squalens.</title>
        <authorList>
            <consortium name="DOE Joint Genome Institute"/>
            <person name="Lopez S.C."/>
            <person name="Andreopoulos B."/>
            <person name="Pangilinan J."/>
            <person name="Lipzen A."/>
            <person name="Riley R."/>
            <person name="Ahrendt S."/>
            <person name="Ng V."/>
            <person name="Barry K."/>
            <person name="Daum C."/>
            <person name="Grigoriev I.V."/>
            <person name="Hilden K.S."/>
            <person name="Makela M.R."/>
            <person name="de Vries R.P."/>
        </authorList>
    </citation>
    <scope>NUCLEOTIDE SEQUENCE [LARGE SCALE GENOMIC DNA]</scope>
    <source>
        <strain evidence="1 2">CBS 464.89</strain>
    </source>
</reference>
<gene>
    <name evidence="1" type="ORF">BD310DRAFT_940780</name>
</gene>
<evidence type="ECO:0000313" key="1">
    <source>
        <dbReference type="EMBL" id="TBU52181.1"/>
    </source>
</evidence>
<protein>
    <submittedName>
        <fullName evidence="1">Uncharacterized protein</fullName>
    </submittedName>
</protein>
<accession>A0A4Q9PGG8</accession>
<dbReference type="EMBL" id="ML145262">
    <property type="protein sequence ID" value="TBU52181.1"/>
    <property type="molecule type" value="Genomic_DNA"/>
</dbReference>
<proteinExistence type="predicted"/>
<dbReference type="Proteomes" id="UP000292082">
    <property type="component" value="Unassembled WGS sequence"/>
</dbReference>
<dbReference type="AlphaFoldDB" id="A0A4Q9PGG8"/>